<dbReference type="InterPro" id="IPR004147">
    <property type="entry name" value="ABC1_dom"/>
</dbReference>
<dbReference type="InterPro" id="IPR000719">
    <property type="entry name" value="Prot_kinase_dom"/>
</dbReference>
<gene>
    <name evidence="2" type="ORF">SAMN05660313_00822</name>
</gene>
<dbReference type="Proteomes" id="UP000183257">
    <property type="component" value="Unassembled WGS sequence"/>
</dbReference>
<dbReference type="OrthoDB" id="9795390at2"/>
<dbReference type="GO" id="GO:0004672">
    <property type="term" value="F:protein kinase activity"/>
    <property type="evidence" value="ECO:0007669"/>
    <property type="project" value="InterPro"/>
</dbReference>
<dbReference type="PANTHER" id="PTHR43173:SF19">
    <property type="entry name" value="AARF DOMAIN-CONTAINING PROTEIN KINASE 1"/>
    <property type="match status" value="1"/>
</dbReference>
<dbReference type="AlphaFoldDB" id="A0A1K1MQV0"/>
<dbReference type="InterPro" id="IPR051130">
    <property type="entry name" value="Mito_struct-func_regulator"/>
</dbReference>
<sequence>MKTLDKIPTSKIQRASKLVTTGAKVGVNYLKYYGDKLTRSETEAKDRLNKNNAEDIYDSLKQLKGSALKVAQMLSMEKSILPQAYVEKFSLAQFSVPPLSAPLVQKTFKKYFGKSPNEIYDTFNLNSVNAASIGQVHYAELDSRKLAVKIQYPGVADSISTDLAMVKPIAIKMFNIKGKDSDKYFNEVENKLIEETNYLLEIKQSIAMVSACKHIPNLKFPKYYEDLSSERIITMDWMVGEHLSEFTARNTNQEQADKIGQALWDFYMYQMHVLRKVHADPHPGNFLISKEAELIALDFGCIKEVPNSFYVPYFELAKPEIINNPVLFSQKMHELEILKEDDTKEETEFFSALFYEMLSLFTKPFHEETFDFSDPVFFNQIAELGEKYSKSAELRKMNGNRGSKHFIYINRTFFGLYNLMFDLKSKDIKINNYLSL</sequence>
<evidence type="ECO:0000313" key="3">
    <source>
        <dbReference type="Proteomes" id="UP000183257"/>
    </source>
</evidence>
<dbReference type="Pfam" id="PF03109">
    <property type="entry name" value="ABC1"/>
    <property type="match status" value="1"/>
</dbReference>
<organism evidence="2 3">
    <name type="scientific">Cellulophaga fucicola</name>
    <dbReference type="NCBI Taxonomy" id="76595"/>
    <lineage>
        <taxon>Bacteria</taxon>
        <taxon>Pseudomonadati</taxon>
        <taxon>Bacteroidota</taxon>
        <taxon>Flavobacteriia</taxon>
        <taxon>Flavobacteriales</taxon>
        <taxon>Flavobacteriaceae</taxon>
        <taxon>Cellulophaga</taxon>
    </lineage>
</organism>
<reference evidence="3" key="1">
    <citation type="submission" date="2016-11" db="EMBL/GenBank/DDBJ databases">
        <authorList>
            <person name="Varghese N."/>
            <person name="Submissions S."/>
        </authorList>
    </citation>
    <scope>NUCLEOTIDE SEQUENCE [LARGE SCALE GENOMIC DNA]</scope>
    <source>
        <strain evidence="3">DSM 24786</strain>
    </source>
</reference>
<feature type="domain" description="Protein kinase" evidence="1">
    <location>
        <begin position="122"/>
        <end position="436"/>
    </location>
</feature>
<dbReference type="PROSITE" id="PS50011">
    <property type="entry name" value="PROTEIN_KINASE_DOM"/>
    <property type="match status" value="1"/>
</dbReference>
<dbReference type="SUPFAM" id="SSF56112">
    <property type="entry name" value="Protein kinase-like (PK-like)"/>
    <property type="match status" value="1"/>
</dbReference>
<dbReference type="InterPro" id="IPR011009">
    <property type="entry name" value="Kinase-like_dom_sf"/>
</dbReference>
<dbReference type="Gene3D" id="1.10.510.10">
    <property type="entry name" value="Transferase(Phosphotransferase) domain 1"/>
    <property type="match status" value="1"/>
</dbReference>
<dbReference type="STRING" id="76595.SAMN05660313_00822"/>
<accession>A0A1K1MQV0</accession>
<proteinExistence type="predicted"/>
<evidence type="ECO:0000259" key="1">
    <source>
        <dbReference type="PROSITE" id="PS50011"/>
    </source>
</evidence>
<name>A0A1K1MQV0_9FLAO</name>
<dbReference type="Gene3D" id="3.30.200.20">
    <property type="entry name" value="Phosphorylase Kinase, domain 1"/>
    <property type="match status" value="1"/>
</dbReference>
<keyword evidence="3" id="KW-1185">Reference proteome</keyword>
<dbReference type="RefSeq" id="WP_072302473.1">
    <property type="nucleotide sequence ID" value="NZ_FPIY01000001.1"/>
</dbReference>
<dbReference type="PANTHER" id="PTHR43173">
    <property type="entry name" value="ABC1 FAMILY PROTEIN"/>
    <property type="match status" value="1"/>
</dbReference>
<protein>
    <submittedName>
        <fullName evidence="2">ABC1 family protein</fullName>
    </submittedName>
</protein>
<dbReference type="GO" id="GO:0005524">
    <property type="term" value="F:ATP binding"/>
    <property type="evidence" value="ECO:0007669"/>
    <property type="project" value="InterPro"/>
</dbReference>
<evidence type="ECO:0000313" key="2">
    <source>
        <dbReference type="EMBL" id="SFW25562.1"/>
    </source>
</evidence>
<dbReference type="EMBL" id="FPIY01000001">
    <property type="protein sequence ID" value="SFW25562.1"/>
    <property type="molecule type" value="Genomic_DNA"/>
</dbReference>